<feature type="transmembrane region" description="Helical" evidence="7">
    <location>
        <begin position="109"/>
        <end position="126"/>
    </location>
</feature>
<evidence type="ECO:0000256" key="3">
    <source>
        <dbReference type="ARBA" id="ARBA00022475"/>
    </source>
</evidence>
<dbReference type="GO" id="GO:0005886">
    <property type="term" value="C:plasma membrane"/>
    <property type="evidence" value="ECO:0007669"/>
    <property type="project" value="UniProtKB-SubCell"/>
</dbReference>
<dbReference type="PANTHER" id="PTHR23517:SF2">
    <property type="entry name" value="MULTIDRUG RESISTANCE PROTEIN MDTH"/>
    <property type="match status" value="1"/>
</dbReference>
<keyword evidence="6 7" id="KW-0472">Membrane</keyword>
<name>A0A918D5T2_9BACI</name>
<dbReference type="PANTHER" id="PTHR23517">
    <property type="entry name" value="RESISTANCE PROTEIN MDTM, PUTATIVE-RELATED-RELATED"/>
    <property type="match status" value="1"/>
</dbReference>
<gene>
    <name evidence="9" type="ORF">GCM10007971_38750</name>
</gene>
<evidence type="ECO:0000259" key="8">
    <source>
        <dbReference type="PROSITE" id="PS50850"/>
    </source>
</evidence>
<dbReference type="SUPFAM" id="SSF103473">
    <property type="entry name" value="MFS general substrate transporter"/>
    <property type="match status" value="1"/>
</dbReference>
<proteinExistence type="predicted"/>
<keyword evidence="5 7" id="KW-1133">Transmembrane helix</keyword>
<feature type="transmembrane region" description="Helical" evidence="7">
    <location>
        <begin position="146"/>
        <end position="166"/>
    </location>
</feature>
<feature type="transmembrane region" description="Helical" evidence="7">
    <location>
        <begin position="20"/>
        <end position="44"/>
    </location>
</feature>
<accession>A0A918D5T2</accession>
<dbReference type="InterPro" id="IPR050171">
    <property type="entry name" value="MFS_Transporters"/>
</dbReference>
<comment type="subcellular location">
    <subcellularLocation>
        <location evidence="1">Cell membrane</location>
        <topology evidence="1">Multi-pass membrane protein</topology>
    </subcellularLocation>
</comment>
<protein>
    <recommendedName>
        <fullName evidence="8">Major facilitator superfamily (MFS) profile domain-containing protein</fullName>
    </recommendedName>
</protein>
<dbReference type="EMBL" id="BMOS01000076">
    <property type="protein sequence ID" value="GGN67691.1"/>
    <property type="molecule type" value="Genomic_DNA"/>
</dbReference>
<evidence type="ECO:0000313" key="9">
    <source>
        <dbReference type="EMBL" id="GGN67691.1"/>
    </source>
</evidence>
<comment type="caution">
    <text evidence="9">The sequence shown here is derived from an EMBL/GenBank/DDBJ whole genome shotgun (WGS) entry which is preliminary data.</text>
</comment>
<evidence type="ECO:0000313" key="10">
    <source>
        <dbReference type="Proteomes" id="UP000624041"/>
    </source>
</evidence>
<reference evidence="9" key="2">
    <citation type="submission" date="2020-09" db="EMBL/GenBank/DDBJ databases">
        <authorList>
            <person name="Sun Q."/>
            <person name="Ohkuma M."/>
        </authorList>
    </citation>
    <scope>NUCLEOTIDE SEQUENCE</scope>
    <source>
        <strain evidence="9">JCM 17251</strain>
    </source>
</reference>
<organism evidence="9 10">
    <name type="scientific">Oceanobacillus indicireducens</name>
    <dbReference type="NCBI Taxonomy" id="1004261"/>
    <lineage>
        <taxon>Bacteria</taxon>
        <taxon>Bacillati</taxon>
        <taxon>Bacillota</taxon>
        <taxon>Bacilli</taxon>
        <taxon>Bacillales</taxon>
        <taxon>Bacillaceae</taxon>
        <taxon>Oceanobacillus</taxon>
    </lineage>
</organism>
<dbReference type="PROSITE" id="PS50850">
    <property type="entry name" value="MFS"/>
    <property type="match status" value="1"/>
</dbReference>
<evidence type="ECO:0000256" key="4">
    <source>
        <dbReference type="ARBA" id="ARBA00022692"/>
    </source>
</evidence>
<dbReference type="Proteomes" id="UP000624041">
    <property type="component" value="Unassembled WGS sequence"/>
</dbReference>
<dbReference type="InterPro" id="IPR020846">
    <property type="entry name" value="MFS_dom"/>
</dbReference>
<keyword evidence="4 7" id="KW-0812">Transmembrane</keyword>
<evidence type="ECO:0000256" key="2">
    <source>
        <dbReference type="ARBA" id="ARBA00022448"/>
    </source>
</evidence>
<dbReference type="GO" id="GO:0022857">
    <property type="term" value="F:transmembrane transporter activity"/>
    <property type="evidence" value="ECO:0007669"/>
    <property type="project" value="InterPro"/>
</dbReference>
<evidence type="ECO:0000256" key="6">
    <source>
        <dbReference type="ARBA" id="ARBA00023136"/>
    </source>
</evidence>
<keyword evidence="10" id="KW-1185">Reference proteome</keyword>
<reference evidence="9" key="1">
    <citation type="journal article" date="2014" name="Int. J. Syst. Evol. Microbiol.">
        <title>Complete genome sequence of Corynebacterium casei LMG S-19264T (=DSM 44701T), isolated from a smear-ripened cheese.</title>
        <authorList>
            <consortium name="US DOE Joint Genome Institute (JGI-PGF)"/>
            <person name="Walter F."/>
            <person name="Albersmeier A."/>
            <person name="Kalinowski J."/>
            <person name="Ruckert C."/>
        </authorList>
    </citation>
    <scope>NUCLEOTIDE SEQUENCE</scope>
    <source>
        <strain evidence="9">JCM 17251</strain>
    </source>
</reference>
<dbReference type="Gene3D" id="1.20.1250.20">
    <property type="entry name" value="MFS general substrate transporter like domains"/>
    <property type="match status" value="1"/>
</dbReference>
<dbReference type="Pfam" id="PF07690">
    <property type="entry name" value="MFS_1"/>
    <property type="match status" value="1"/>
</dbReference>
<feature type="transmembrane region" description="Helical" evidence="7">
    <location>
        <begin position="84"/>
        <end position="103"/>
    </location>
</feature>
<feature type="transmembrane region" description="Helical" evidence="7">
    <location>
        <begin position="50"/>
        <end position="72"/>
    </location>
</feature>
<keyword evidence="2" id="KW-0813">Transport</keyword>
<feature type="domain" description="Major facilitator superfamily (MFS) profile" evidence="8">
    <location>
        <begin position="18"/>
        <end position="220"/>
    </location>
</feature>
<dbReference type="InterPro" id="IPR036259">
    <property type="entry name" value="MFS_trans_sf"/>
</dbReference>
<evidence type="ECO:0000256" key="1">
    <source>
        <dbReference type="ARBA" id="ARBA00004651"/>
    </source>
</evidence>
<evidence type="ECO:0000256" key="5">
    <source>
        <dbReference type="ARBA" id="ARBA00022989"/>
    </source>
</evidence>
<dbReference type="InterPro" id="IPR011701">
    <property type="entry name" value="MFS"/>
</dbReference>
<feature type="transmembrane region" description="Helical" evidence="7">
    <location>
        <begin position="172"/>
        <end position="193"/>
    </location>
</feature>
<dbReference type="AlphaFoldDB" id="A0A918D5T2"/>
<dbReference type="RefSeq" id="WP_188859909.1">
    <property type="nucleotide sequence ID" value="NZ_BMOS01000076.1"/>
</dbReference>
<sequence length="220" mass="24651">MKKFLLKIKIAVSQLPKTILFLLVSRFLISFTRFMVFPFLAIYLNTHTDLSITQIGFLIGLSPLASTIFGLIGGKIVDRFESRYVYMLSLFVNAIVLPGYILFSDFYTLSSVAVISGISWNLYNTCSQTVISLNTPKKQLVEVFSYSYWMFNLGGTIGPLTGALLASMHIEVLAFFIFSMVLTILAFLTPLLISKYNSKLNKKMAKSNTSIRSKVTNGML</sequence>
<keyword evidence="3" id="KW-1003">Cell membrane</keyword>
<evidence type="ECO:0000256" key="7">
    <source>
        <dbReference type="SAM" id="Phobius"/>
    </source>
</evidence>